<protein>
    <recommendedName>
        <fullName evidence="9">MARVEL domain-containing protein</fullName>
    </recommendedName>
</protein>
<reference evidence="10" key="1">
    <citation type="submission" date="2021-12" db="EMBL/GenBank/DDBJ databases">
        <authorList>
            <person name="King R."/>
        </authorList>
    </citation>
    <scope>NUCLEOTIDE SEQUENCE</scope>
</reference>
<feature type="transmembrane region" description="Helical" evidence="8">
    <location>
        <begin position="186"/>
        <end position="205"/>
    </location>
</feature>
<dbReference type="PRINTS" id="PR00220">
    <property type="entry name" value="SYNAPTOPHYSN"/>
</dbReference>
<dbReference type="InterPro" id="IPR001285">
    <property type="entry name" value="Synaptophysin/porin"/>
</dbReference>
<dbReference type="GO" id="GO:0030672">
    <property type="term" value="C:synaptic vesicle membrane"/>
    <property type="evidence" value="ECO:0007669"/>
    <property type="project" value="TreeGrafter"/>
</dbReference>
<feature type="transmembrane region" description="Helical" evidence="8">
    <location>
        <begin position="130"/>
        <end position="151"/>
    </location>
</feature>
<proteinExistence type="inferred from homology"/>
<keyword evidence="5 7" id="KW-0472">Membrane</keyword>
<keyword evidence="3 7" id="KW-0812">Transmembrane</keyword>
<evidence type="ECO:0000256" key="4">
    <source>
        <dbReference type="ARBA" id="ARBA00022989"/>
    </source>
</evidence>
<dbReference type="Pfam" id="PF01284">
    <property type="entry name" value="MARVEL"/>
    <property type="match status" value="1"/>
</dbReference>
<organism evidence="10 11">
    <name type="scientific">Bemisia tabaci</name>
    <name type="common">Sweetpotato whitefly</name>
    <name type="synonym">Aleurodes tabaci</name>
    <dbReference type="NCBI Taxonomy" id="7038"/>
    <lineage>
        <taxon>Eukaryota</taxon>
        <taxon>Metazoa</taxon>
        <taxon>Ecdysozoa</taxon>
        <taxon>Arthropoda</taxon>
        <taxon>Hexapoda</taxon>
        <taxon>Insecta</taxon>
        <taxon>Pterygota</taxon>
        <taxon>Neoptera</taxon>
        <taxon>Paraneoptera</taxon>
        <taxon>Hemiptera</taxon>
        <taxon>Sternorrhyncha</taxon>
        <taxon>Aleyrodoidea</taxon>
        <taxon>Aleyrodidae</taxon>
        <taxon>Aleyrodinae</taxon>
        <taxon>Bemisia</taxon>
    </lineage>
</organism>
<dbReference type="EMBL" id="OU963869">
    <property type="protein sequence ID" value="CAH0776704.1"/>
    <property type="molecule type" value="Genomic_DNA"/>
</dbReference>
<comment type="subcellular location">
    <subcellularLocation>
        <location evidence="1">Membrane</location>
        <topology evidence="1">Multi-pass membrane protein</topology>
    </subcellularLocation>
</comment>
<evidence type="ECO:0000313" key="10">
    <source>
        <dbReference type="EMBL" id="CAH0776704.1"/>
    </source>
</evidence>
<feature type="transmembrane region" description="Helical" evidence="8">
    <location>
        <begin position="98"/>
        <end position="118"/>
    </location>
</feature>
<dbReference type="PANTHER" id="PTHR10306">
    <property type="entry name" value="SYNAPTOPHYSIN"/>
    <property type="match status" value="1"/>
</dbReference>
<accession>A0A9P0CF52</accession>
<evidence type="ECO:0000313" key="11">
    <source>
        <dbReference type="Proteomes" id="UP001152759"/>
    </source>
</evidence>
<evidence type="ECO:0000256" key="3">
    <source>
        <dbReference type="ARBA" id="ARBA00022692"/>
    </source>
</evidence>
<dbReference type="AlphaFoldDB" id="A0A9P0CF52"/>
<evidence type="ECO:0000256" key="6">
    <source>
        <dbReference type="ARBA" id="ARBA00023180"/>
    </source>
</evidence>
<dbReference type="Proteomes" id="UP001152759">
    <property type="component" value="Chromosome 8"/>
</dbReference>
<dbReference type="InterPro" id="IPR008253">
    <property type="entry name" value="Marvel"/>
</dbReference>
<sequence>MGILDTLTQHPLDLSVFLEPRGFMRFLQLSFSVFAYAAIRGYEGFVDINYCKDMSAHLVFDYPFALSDVKYKLEKPCVSSKDTTFIDLAGDFSLESELFVVSCWMSFLYCIIIIYIYVKLTPHYESNVKWPIYDFLASLIVSGLWIFHFVIWARAVSGIKEATDPDRVVEECKIELHCLRATTSPYFGLNLSIALGLINVILWTSNQWFLFKETPWFGQGTAVSMRGGPALHI</sequence>
<dbReference type="PANTHER" id="PTHR10306:SF17">
    <property type="entry name" value="MARVEL DOMAIN-CONTAINING PROTEIN"/>
    <property type="match status" value="1"/>
</dbReference>
<evidence type="ECO:0000256" key="5">
    <source>
        <dbReference type="ARBA" id="ARBA00023136"/>
    </source>
</evidence>
<keyword evidence="4 8" id="KW-1133">Transmembrane helix</keyword>
<evidence type="ECO:0000256" key="7">
    <source>
        <dbReference type="PROSITE-ProRule" id="PRU00581"/>
    </source>
</evidence>
<comment type="similarity">
    <text evidence="2">Belongs to the synaptophysin/synaptobrevin family.</text>
</comment>
<feature type="domain" description="MARVEL" evidence="9">
    <location>
        <begin position="16"/>
        <end position="215"/>
    </location>
</feature>
<evidence type="ECO:0000259" key="9">
    <source>
        <dbReference type="PROSITE" id="PS51225"/>
    </source>
</evidence>
<evidence type="ECO:0000256" key="8">
    <source>
        <dbReference type="SAM" id="Phobius"/>
    </source>
</evidence>
<keyword evidence="11" id="KW-1185">Reference proteome</keyword>
<name>A0A9P0CF52_BEMTA</name>
<dbReference type="KEGG" id="btab:109044570"/>
<evidence type="ECO:0000256" key="1">
    <source>
        <dbReference type="ARBA" id="ARBA00004141"/>
    </source>
</evidence>
<dbReference type="PROSITE" id="PS51225">
    <property type="entry name" value="MARVEL"/>
    <property type="match status" value="1"/>
</dbReference>
<gene>
    <name evidence="10" type="ORF">BEMITA_LOCUS12754</name>
</gene>
<evidence type="ECO:0000256" key="2">
    <source>
        <dbReference type="ARBA" id="ARBA00006476"/>
    </source>
</evidence>
<keyword evidence="6" id="KW-0325">Glycoprotein</keyword>
<dbReference type="OrthoDB" id="10006326at2759"/>